<evidence type="ECO:0000256" key="1">
    <source>
        <dbReference type="ARBA" id="ARBA00004611"/>
    </source>
</evidence>
<comment type="subcellular location">
    <subcellularLocation>
        <location evidence="1">Cytoplasm</location>
        <location evidence="1">Cytoskeleton</location>
        <location evidence="1">Flagellum axoneme</location>
    </subcellularLocation>
</comment>
<dbReference type="Gene3D" id="1.10.238.10">
    <property type="entry name" value="EF-hand"/>
    <property type="match status" value="1"/>
</dbReference>
<keyword evidence="6" id="KW-0206">Cytoskeleton</keyword>
<dbReference type="GO" id="GO:0000281">
    <property type="term" value="P:mitotic cytokinesis"/>
    <property type="evidence" value="ECO:0007669"/>
    <property type="project" value="TreeGrafter"/>
</dbReference>
<dbReference type="VEuPathDB" id="TriTrypDB:ECC02_003654"/>
<evidence type="ECO:0000256" key="4">
    <source>
        <dbReference type="ARBA" id="ARBA00022846"/>
    </source>
</evidence>
<dbReference type="SMR" id="A0A2V2XGH6"/>
<dbReference type="VEuPathDB" id="TriTrypDB:TcYC6_0074250"/>
<dbReference type="GO" id="GO:0043014">
    <property type="term" value="F:alpha-tubulin binding"/>
    <property type="evidence" value="ECO:0007669"/>
    <property type="project" value="TreeGrafter"/>
</dbReference>
<keyword evidence="4" id="KW-0282">Flagellum</keyword>
<dbReference type="OrthoDB" id="10255210at2759"/>
<dbReference type="InterPro" id="IPR011992">
    <property type="entry name" value="EF-hand-dom_pair"/>
</dbReference>
<dbReference type="VEuPathDB" id="TriTrypDB:Tc_MARK_4129"/>
<dbReference type="GO" id="GO:0072686">
    <property type="term" value="C:mitotic spindle"/>
    <property type="evidence" value="ECO:0007669"/>
    <property type="project" value="TreeGrafter"/>
</dbReference>
<dbReference type="VEuPathDB" id="TriTrypDB:C4B63_19g273"/>
<name>A0A2V2XGH6_TRYCR</name>
<dbReference type="Gene3D" id="2.30.29.170">
    <property type="match status" value="3"/>
</dbReference>
<evidence type="ECO:0008006" key="12">
    <source>
        <dbReference type="Google" id="ProtNLM"/>
    </source>
</evidence>
<gene>
    <name evidence="10" type="ORF">C3747_9g290</name>
</gene>
<evidence type="ECO:0000256" key="7">
    <source>
        <dbReference type="ARBA" id="ARBA00023273"/>
    </source>
</evidence>
<dbReference type="FunFam" id="2.30.29.170:FF:000007">
    <property type="entry name" value="EF-Hand domain-Containing protein 1 homolog"/>
    <property type="match status" value="1"/>
</dbReference>
<sequence length="759" mass="87103">MAYTKSGVMKKEFALPMVPGMTCGEEMLRRNYHRMQAHRPKPYSVNSIKSVPIDLTRSNMEKTSSLTKTVDDTLADDKDSRRLDASYQQTVNDDLSGRVLRFYGYTKEQVPESSIERERLRKVVFNVFLEDNTMSVAEQSPDNSGFAFPLALKRHIVPMHDGTPITFADFRVGEPITFYGRTYMLYDADKFTRDFFKEGGVELEPAQELPTDAFTLLRSRPIAKAHDVRSIAADSPLNIALLPEQVRAAQQFLEHDGEVLRCDCVWDDTEALHGVKHFFTLYYFLADGSIAVVEKDFPNSGRDPFPRYFRRQRVAKPKGDGKFDPQTLGSLTFKEDANTVYYTDDDIRIGNVLNLYGRLVLICDYDEFTRSHLRNKFGITAYEPIPGGKMPPAVPIGSQRREKTSQELEEMQERKLRESRMREFADGVVKFLMRLDNAKYEDEIRRFVLAVYPADNTISIFEPVQRNSGIVGGKFLQRQRCKRPDGELYTAQDFFVGARLNINGFSFVVLTSDERSLNYMEANRKEFSRSDINCIVRKLRAMLTSKQTGLVDAFREADESNKCGLKMEVFLDIMGRLQLDISEQEILSILRYFDKNNESYVSYEEFVARVMPEGATVASDDRPWEVIDRESAEKESAAFVKDPRIDEIKRQKEEETTLASRGAAKLLELYDQRRQLVLKEFRAVADYSTESVVGPNEFKLCVRKKLQMRGITDAELNALCAKLFYKDVPRLSLEELTRIFNGTSSLPRNLLEIKQGISR</sequence>
<dbReference type="SUPFAM" id="SSF47473">
    <property type="entry name" value="EF-hand"/>
    <property type="match status" value="1"/>
</dbReference>
<dbReference type="VEuPathDB" id="TriTrypDB:TcG_01692"/>
<accession>A0A2V2XGH6</accession>
<dbReference type="Pfam" id="PF06565">
    <property type="entry name" value="DM10_dom"/>
    <property type="match status" value="3"/>
</dbReference>
<protein>
    <recommendedName>
        <fullName evidence="12">EF-hand domain-containing family member C2</fullName>
    </recommendedName>
</protein>
<evidence type="ECO:0000313" key="10">
    <source>
        <dbReference type="EMBL" id="PWV19642.1"/>
    </source>
</evidence>
<evidence type="ECO:0000259" key="9">
    <source>
        <dbReference type="PROSITE" id="PS51336"/>
    </source>
</evidence>
<dbReference type="GO" id="GO:0007052">
    <property type="term" value="P:mitotic spindle organization"/>
    <property type="evidence" value="ECO:0007669"/>
    <property type="project" value="TreeGrafter"/>
</dbReference>
<dbReference type="VEuPathDB" id="TriTrypDB:TcCL_NonESM01357"/>
<dbReference type="AlphaFoldDB" id="A0A2V2XGH6"/>
<evidence type="ECO:0000256" key="3">
    <source>
        <dbReference type="ARBA" id="ARBA00022737"/>
    </source>
</evidence>
<evidence type="ECO:0000313" key="11">
    <source>
        <dbReference type="Proteomes" id="UP000246078"/>
    </source>
</evidence>
<keyword evidence="2" id="KW-0963">Cytoplasm</keyword>
<feature type="domain" description="DM10" evidence="9">
    <location>
        <begin position="425"/>
        <end position="524"/>
    </location>
</feature>
<evidence type="ECO:0000256" key="2">
    <source>
        <dbReference type="ARBA" id="ARBA00022490"/>
    </source>
</evidence>
<proteinExistence type="predicted"/>
<dbReference type="VEuPathDB" id="TriTrypDB:TcBrA4_0057230"/>
<dbReference type="SMART" id="SM00676">
    <property type="entry name" value="DM10"/>
    <property type="match status" value="3"/>
</dbReference>
<evidence type="ECO:0000256" key="6">
    <source>
        <dbReference type="ARBA" id="ARBA00023212"/>
    </source>
</evidence>
<dbReference type="PANTHER" id="PTHR12086:SF15">
    <property type="entry name" value="DM10 DOMAIN-CONTAINING PROTEIN"/>
    <property type="match status" value="1"/>
</dbReference>
<dbReference type="EMBL" id="PRFC01000009">
    <property type="protein sequence ID" value="PWV19642.1"/>
    <property type="molecule type" value="Genomic_DNA"/>
</dbReference>
<dbReference type="VEuPathDB" id="TriTrypDB:C4B63_19g272"/>
<dbReference type="Proteomes" id="UP000246078">
    <property type="component" value="Unassembled WGS sequence"/>
</dbReference>
<feature type="domain" description="EF-hand" evidence="8">
    <location>
        <begin position="581"/>
        <end position="616"/>
    </location>
</feature>
<feature type="domain" description="DM10" evidence="9">
    <location>
        <begin position="96"/>
        <end position="200"/>
    </location>
</feature>
<dbReference type="GO" id="GO:0060285">
    <property type="term" value="P:cilium-dependent cell motility"/>
    <property type="evidence" value="ECO:0007669"/>
    <property type="project" value="TreeGrafter"/>
</dbReference>
<dbReference type="VEuPathDB" id="TriTrypDB:C3747_9g290"/>
<organism evidence="10 11">
    <name type="scientific">Trypanosoma cruzi</name>
    <dbReference type="NCBI Taxonomy" id="5693"/>
    <lineage>
        <taxon>Eukaryota</taxon>
        <taxon>Discoba</taxon>
        <taxon>Euglenozoa</taxon>
        <taxon>Kinetoplastea</taxon>
        <taxon>Metakinetoplastina</taxon>
        <taxon>Trypanosomatida</taxon>
        <taxon>Trypanosomatidae</taxon>
        <taxon>Trypanosoma</taxon>
        <taxon>Schizotrypanum</taxon>
    </lineage>
</organism>
<dbReference type="GO" id="GO:0005930">
    <property type="term" value="C:axoneme"/>
    <property type="evidence" value="ECO:0007669"/>
    <property type="project" value="TreeGrafter"/>
</dbReference>
<dbReference type="PANTHER" id="PTHR12086">
    <property type="entry name" value="EF-HAND DOMAIN C-TERMINAL CONTAINING PROTEIN"/>
    <property type="match status" value="1"/>
</dbReference>
<dbReference type="PROSITE" id="PS50222">
    <property type="entry name" value="EF_HAND_2"/>
    <property type="match status" value="1"/>
</dbReference>
<feature type="domain" description="DM10" evidence="9">
    <location>
        <begin position="256"/>
        <end position="377"/>
    </location>
</feature>
<dbReference type="VEuPathDB" id="TriTrypDB:TcCL_NonESM01358"/>
<dbReference type="FunFam" id="2.30.29.170:FF:000002">
    <property type="entry name" value="EF-hand domain (C-terminal) containing 1"/>
    <property type="match status" value="1"/>
</dbReference>
<dbReference type="InterPro" id="IPR002048">
    <property type="entry name" value="EF_hand_dom"/>
</dbReference>
<evidence type="ECO:0000259" key="8">
    <source>
        <dbReference type="PROSITE" id="PS50222"/>
    </source>
</evidence>
<evidence type="ECO:0000256" key="5">
    <source>
        <dbReference type="ARBA" id="ARBA00023069"/>
    </source>
</evidence>
<dbReference type="InterPro" id="IPR040193">
    <property type="entry name" value="EFHC1/EFHC2/EFHB"/>
</dbReference>
<comment type="caution">
    <text evidence="10">The sequence shown here is derived from an EMBL/GenBank/DDBJ whole genome shotgun (WGS) entry which is preliminary data.</text>
</comment>
<dbReference type="VEuPathDB" id="TriTrypDB:TcCLB.506927.30"/>
<dbReference type="VEuPathDB" id="TriTrypDB:BCY84_03116"/>
<dbReference type="VEuPathDB" id="TriTrypDB:TCSYLVIO_005468"/>
<dbReference type="InterPro" id="IPR006602">
    <property type="entry name" value="DM10_dom"/>
</dbReference>
<dbReference type="PROSITE" id="PS51336">
    <property type="entry name" value="DM10"/>
    <property type="match status" value="3"/>
</dbReference>
<keyword evidence="5" id="KW-0969">Cilium</keyword>
<dbReference type="OMA" id="SCGEEMM"/>
<dbReference type="VEuPathDB" id="TriTrypDB:TCDM_07645"/>
<reference evidence="10 11" key="1">
    <citation type="journal article" date="2018" name="Microb. Genom.">
        <title>Expanding an expanded genome: long-read sequencing of Trypanosoma cruzi.</title>
        <authorList>
            <person name="Berna L."/>
            <person name="Rodriguez M."/>
            <person name="Chiribao M.L."/>
            <person name="Parodi-Talice A."/>
            <person name="Pita S."/>
            <person name="Rijo G."/>
            <person name="Alvarez-Valin F."/>
            <person name="Robello C."/>
        </authorList>
    </citation>
    <scope>NUCLEOTIDE SEQUENCE [LARGE SCALE GENOMIC DNA]</scope>
    <source>
        <strain evidence="10 11">TCC</strain>
    </source>
</reference>
<dbReference type="VEuPathDB" id="TriTrypDB:TcCLB.510797.30"/>
<keyword evidence="7" id="KW-0966">Cell projection</keyword>
<keyword evidence="3" id="KW-0677">Repeat</keyword>
<dbReference type="GO" id="GO:0005509">
    <property type="term" value="F:calcium ion binding"/>
    <property type="evidence" value="ECO:0007669"/>
    <property type="project" value="InterPro"/>
</dbReference>